<dbReference type="InterPro" id="IPR017441">
    <property type="entry name" value="Protein_kinase_ATP_BS"/>
</dbReference>
<evidence type="ECO:0000259" key="20">
    <source>
        <dbReference type="PROSITE" id="PS50011"/>
    </source>
</evidence>
<dbReference type="GO" id="GO:0005025">
    <property type="term" value="F:transforming growth factor beta receptor activity, type I"/>
    <property type="evidence" value="ECO:0007669"/>
    <property type="project" value="Ensembl"/>
</dbReference>
<dbReference type="InterPro" id="IPR000472">
    <property type="entry name" value="Activin_recp"/>
</dbReference>
<dbReference type="jPOST" id="A0A0D9QVV7"/>
<evidence type="ECO:0000256" key="15">
    <source>
        <dbReference type="ARBA" id="ARBA00023157"/>
    </source>
</evidence>
<evidence type="ECO:0000256" key="14">
    <source>
        <dbReference type="ARBA" id="ARBA00023136"/>
    </source>
</evidence>
<dbReference type="InterPro" id="IPR001245">
    <property type="entry name" value="Ser-Thr/Tyr_kinase_cat_dom"/>
</dbReference>
<evidence type="ECO:0000256" key="13">
    <source>
        <dbReference type="ARBA" id="ARBA00022989"/>
    </source>
</evidence>
<dbReference type="EC" id="2.7.11.30" evidence="19"/>
<feature type="domain" description="Protein kinase" evidence="20">
    <location>
        <begin position="238"/>
        <end position="528"/>
    </location>
</feature>
<dbReference type="GO" id="GO:0005524">
    <property type="term" value="F:ATP binding"/>
    <property type="evidence" value="ECO:0007669"/>
    <property type="project" value="UniProtKB-UniRule"/>
</dbReference>
<dbReference type="EMBL" id="AQIB01016760">
    <property type="status" value="NOT_ANNOTATED_CDS"/>
    <property type="molecule type" value="Genomic_DNA"/>
</dbReference>
<keyword evidence="13" id="KW-1133">Transmembrane helix</keyword>
<dbReference type="GO" id="GO:1902043">
    <property type="term" value="P:positive regulation of extrinsic apoptotic signaling pathway via death domain receptors"/>
    <property type="evidence" value="ECO:0007669"/>
    <property type="project" value="Ensembl"/>
</dbReference>
<dbReference type="SMART" id="SM00220">
    <property type="entry name" value="S_TKc"/>
    <property type="match status" value="1"/>
</dbReference>
<dbReference type="SUPFAM" id="SSF56112">
    <property type="entry name" value="Protein kinase-like (PK-like)"/>
    <property type="match status" value="1"/>
</dbReference>
<keyword evidence="10 19" id="KW-0418">Kinase</keyword>
<dbReference type="InterPro" id="IPR045860">
    <property type="entry name" value="Snake_toxin-like_sf"/>
</dbReference>
<dbReference type="Gene3D" id="1.10.510.10">
    <property type="entry name" value="Transferase(Phosphotransferase) domain 1"/>
    <property type="match status" value="1"/>
</dbReference>
<dbReference type="EMBL" id="AQIB01016758">
    <property type="status" value="NOT_ANNOTATED_CDS"/>
    <property type="molecule type" value="Genomic_DNA"/>
</dbReference>
<dbReference type="CDD" id="cd23613">
    <property type="entry name" value="TFP_LU_ECD_BMPR1B"/>
    <property type="match status" value="1"/>
</dbReference>
<evidence type="ECO:0000256" key="4">
    <source>
        <dbReference type="ARBA" id="ARBA00022527"/>
    </source>
</evidence>
<dbReference type="CDD" id="cd14219">
    <property type="entry name" value="STKc_BMPR1b"/>
    <property type="match status" value="1"/>
</dbReference>
<comment type="catalytic activity">
    <reaction evidence="19">
        <text>L-threonyl-[receptor-protein] + ATP = O-phospho-L-threonyl-[receptor-protein] + ADP + H(+)</text>
        <dbReference type="Rhea" id="RHEA:44880"/>
        <dbReference type="Rhea" id="RHEA-COMP:11024"/>
        <dbReference type="Rhea" id="RHEA-COMP:11025"/>
        <dbReference type="ChEBI" id="CHEBI:15378"/>
        <dbReference type="ChEBI" id="CHEBI:30013"/>
        <dbReference type="ChEBI" id="CHEBI:30616"/>
        <dbReference type="ChEBI" id="CHEBI:61977"/>
        <dbReference type="ChEBI" id="CHEBI:456216"/>
        <dbReference type="EC" id="2.7.11.30"/>
    </reaction>
</comment>
<dbReference type="InterPro" id="IPR011009">
    <property type="entry name" value="Kinase-like_dom_sf"/>
</dbReference>
<dbReference type="GO" id="GO:1990712">
    <property type="term" value="C:HFE-transferrin receptor complex"/>
    <property type="evidence" value="ECO:0007669"/>
    <property type="project" value="UniProtKB-ARBA"/>
</dbReference>
<dbReference type="GO" id="GO:0010628">
    <property type="term" value="P:positive regulation of gene expression"/>
    <property type="evidence" value="ECO:0007669"/>
    <property type="project" value="Ensembl"/>
</dbReference>
<organism evidence="21 22">
    <name type="scientific">Chlorocebus sabaeus</name>
    <name type="common">Green monkey</name>
    <name type="synonym">Simia sabaea</name>
    <dbReference type="NCBI Taxonomy" id="60711"/>
    <lineage>
        <taxon>Eukaryota</taxon>
        <taxon>Metazoa</taxon>
        <taxon>Chordata</taxon>
        <taxon>Craniata</taxon>
        <taxon>Vertebrata</taxon>
        <taxon>Euteleostomi</taxon>
        <taxon>Mammalia</taxon>
        <taxon>Eutheria</taxon>
        <taxon>Euarchontoglires</taxon>
        <taxon>Primates</taxon>
        <taxon>Haplorrhini</taxon>
        <taxon>Catarrhini</taxon>
        <taxon>Cercopithecidae</taxon>
        <taxon>Cercopithecinae</taxon>
        <taxon>Chlorocebus</taxon>
    </lineage>
</organism>
<keyword evidence="5 19" id="KW-0808">Transferase</keyword>
<evidence type="ECO:0000256" key="17">
    <source>
        <dbReference type="ARBA" id="ARBA00023211"/>
    </source>
</evidence>
<dbReference type="GO" id="GO:0001502">
    <property type="term" value="P:cartilage condensation"/>
    <property type="evidence" value="ECO:0007669"/>
    <property type="project" value="Ensembl"/>
</dbReference>
<keyword evidence="12 19" id="KW-0460">Magnesium</keyword>
<dbReference type="GO" id="GO:0002062">
    <property type="term" value="P:chondrocyte differentiation"/>
    <property type="evidence" value="ECO:0007669"/>
    <property type="project" value="Ensembl"/>
</dbReference>
<dbReference type="EMBL" id="AQIB01016756">
    <property type="status" value="NOT_ANNOTATED_CDS"/>
    <property type="molecule type" value="Genomic_DNA"/>
</dbReference>
<evidence type="ECO:0000256" key="18">
    <source>
        <dbReference type="PROSITE-ProRule" id="PRU10141"/>
    </source>
</evidence>
<keyword evidence="9 18" id="KW-0547">Nucleotide-binding</keyword>
<dbReference type="PROSITE" id="PS00108">
    <property type="entry name" value="PROTEIN_KINASE_ST"/>
    <property type="match status" value="1"/>
</dbReference>
<dbReference type="GO" id="GO:0030501">
    <property type="term" value="P:positive regulation of bone mineralization"/>
    <property type="evidence" value="ECO:0007669"/>
    <property type="project" value="Ensembl"/>
</dbReference>
<dbReference type="GO" id="GO:0098821">
    <property type="term" value="F:BMP receptor activity"/>
    <property type="evidence" value="ECO:0007669"/>
    <property type="project" value="Ensembl"/>
</dbReference>
<evidence type="ECO:0000256" key="7">
    <source>
        <dbReference type="ARBA" id="ARBA00022723"/>
    </source>
</evidence>
<dbReference type="GO" id="GO:0046872">
    <property type="term" value="F:metal ion binding"/>
    <property type="evidence" value="ECO:0007669"/>
    <property type="project" value="UniProtKB-KW"/>
</dbReference>
<evidence type="ECO:0000256" key="12">
    <source>
        <dbReference type="ARBA" id="ARBA00022842"/>
    </source>
</evidence>
<dbReference type="GO" id="GO:0045669">
    <property type="term" value="P:positive regulation of osteoblast differentiation"/>
    <property type="evidence" value="ECO:0007669"/>
    <property type="project" value="Ensembl"/>
</dbReference>
<dbReference type="PANTHER" id="PTHR23255:SF62">
    <property type="entry name" value="BONE MORPHOGENETIC PROTEIN RECEPTOR TYPE-1B"/>
    <property type="match status" value="1"/>
</dbReference>
<dbReference type="GO" id="GO:0000165">
    <property type="term" value="P:MAPK cascade"/>
    <property type="evidence" value="ECO:0007669"/>
    <property type="project" value="Ensembl"/>
</dbReference>
<name>A0A0D9QVV7_CHLSB</name>
<reference evidence="21 22" key="1">
    <citation type="submission" date="2014-03" db="EMBL/GenBank/DDBJ databases">
        <authorList>
            <person name="Warren W."/>
            <person name="Wilson R.K."/>
        </authorList>
    </citation>
    <scope>NUCLEOTIDE SEQUENCE</scope>
</reference>
<evidence type="ECO:0000256" key="8">
    <source>
        <dbReference type="ARBA" id="ARBA00022729"/>
    </source>
</evidence>
<dbReference type="GO" id="GO:0036122">
    <property type="term" value="F:BMP binding"/>
    <property type="evidence" value="ECO:0007669"/>
    <property type="project" value="Ensembl"/>
</dbReference>
<dbReference type="GO" id="GO:0009953">
    <property type="term" value="P:dorsal/ventral pattern formation"/>
    <property type="evidence" value="ECO:0007669"/>
    <property type="project" value="Ensembl"/>
</dbReference>
<dbReference type="GO" id="GO:0060041">
    <property type="term" value="P:retina development in camera-type eye"/>
    <property type="evidence" value="ECO:0007669"/>
    <property type="project" value="Ensembl"/>
</dbReference>
<dbReference type="GO" id="GO:0045944">
    <property type="term" value="P:positive regulation of transcription by RNA polymerase II"/>
    <property type="evidence" value="ECO:0007669"/>
    <property type="project" value="Ensembl"/>
</dbReference>
<evidence type="ECO:0000256" key="3">
    <source>
        <dbReference type="ARBA" id="ARBA00022475"/>
    </source>
</evidence>
<evidence type="ECO:0000256" key="9">
    <source>
        <dbReference type="ARBA" id="ARBA00022741"/>
    </source>
</evidence>
<dbReference type="InterPro" id="IPR000333">
    <property type="entry name" value="TGFB_receptor"/>
</dbReference>
<evidence type="ECO:0000313" key="21">
    <source>
        <dbReference type="Ensembl" id="ENSCSAP00000000496.1"/>
    </source>
</evidence>
<dbReference type="PANTHER" id="PTHR23255">
    <property type="entry name" value="TRANSFORMING GROWTH FACTOR-BETA RECEPTOR TYPE I AND II"/>
    <property type="match status" value="1"/>
</dbReference>
<accession>A0A0D9QVV7</accession>
<dbReference type="Pfam" id="PF01064">
    <property type="entry name" value="Activin_recp"/>
    <property type="match status" value="1"/>
</dbReference>
<reference evidence="21" key="2">
    <citation type="submission" date="2025-08" db="UniProtKB">
        <authorList>
            <consortium name="Ensembl"/>
        </authorList>
    </citation>
    <scope>IDENTIFICATION</scope>
</reference>
<keyword evidence="3" id="KW-1003">Cell membrane</keyword>
<dbReference type="GO" id="GO:0001550">
    <property type="term" value="P:ovarian cumulus expansion"/>
    <property type="evidence" value="ECO:0007669"/>
    <property type="project" value="Ensembl"/>
</dbReference>
<reference evidence="21" key="3">
    <citation type="submission" date="2025-09" db="UniProtKB">
        <authorList>
            <consortium name="Ensembl"/>
        </authorList>
    </citation>
    <scope>IDENTIFICATION</scope>
</reference>
<dbReference type="InterPro" id="IPR008271">
    <property type="entry name" value="Ser/Thr_kinase_AS"/>
</dbReference>
<dbReference type="Pfam" id="PF07714">
    <property type="entry name" value="PK_Tyr_Ser-Thr"/>
    <property type="match status" value="1"/>
</dbReference>
<dbReference type="Ensembl" id="ENSCSAT00000002172.1">
    <property type="protein sequence ID" value="ENSCSAP00000000496.1"/>
    <property type="gene ID" value="ENSCSAG00000004147.1"/>
</dbReference>
<dbReference type="AlphaFoldDB" id="A0A0D9QVV7"/>
<evidence type="ECO:0000313" key="22">
    <source>
        <dbReference type="Proteomes" id="UP000029965"/>
    </source>
</evidence>
<dbReference type="Proteomes" id="UP000029965">
    <property type="component" value="Chromosome 7"/>
</dbReference>
<dbReference type="FunFam" id="2.10.60.10:FF:000001">
    <property type="entry name" value="Receptor protein serine/threonine kinase"/>
    <property type="match status" value="1"/>
</dbReference>
<dbReference type="GO" id="GO:0001649">
    <property type="term" value="P:osteoblast differentiation"/>
    <property type="evidence" value="ECO:0007669"/>
    <property type="project" value="Ensembl"/>
</dbReference>
<protein>
    <recommendedName>
        <fullName evidence="19">Serine/threonine-protein kinase receptor</fullName>
        <ecNumber evidence="19">2.7.11.30</ecNumber>
    </recommendedName>
</protein>
<evidence type="ECO:0000256" key="11">
    <source>
        <dbReference type="ARBA" id="ARBA00022840"/>
    </source>
</evidence>
<comment type="subcellular location">
    <subcellularLocation>
        <location evidence="1">Cell membrane</location>
        <topology evidence="1">Single-pass type I membrane protein</topology>
    </subcellularLocation>
    <subcellularLocation>
        <location evidence="19">Membrane</location>
        <topology evidence="19">Single-pass type I membrane protein</topology>
    </subcellularLocation>
</comment>
<dbReference type="EMBL" id="AQIB01016759">
    <property type="status" value="NOT_ANNOTATED_CDS"/>
    <property type="molecule type" value="Genomic_DNA"/>
</dbReference>
<evidence type="ECO:0000256" key="10">
    <source>
        <dbReference type="ARBA" id="ARBA00022777"/>
    </source>
</evidence>
<keyword evidence="11 18" id="KW-0067">ATP-binding</keyword>
<dbReference type="InterPro" id="IPR000719">
    <property type="entry name" value="Prot_kinase_dom"/>
</dbReference>
<evidence type="ECO:0000256" key="19">
    <source>
        <dbReference type="RuleBase" id="RU361271"/>
    </source>
</evidence>
<dbReference type="GeneTree" id="ENSGT00940000155919"/>
<comment type="cofactor">
    <cofactor evidence="19">
        <name>Mg(2+)</name>
        <dbReference type="ChEBI" id="CHEBI:18420"/>
    </cofactor>
    <cofactor evidence="19">
        <name>Mn(2+)</name>
        <dbReference type="ChEBI" id="CHEBI:29035"/>
    </cofactor>
</comment>
<dbReference type="PRINTS" id="PR00653">
    <property type="entry name" value="ACTIVIN2R"/>
</dbReference>
<evidence type="ECO:0000256" key="6">
    <source>
        <dbReference type="ARBA" id="ARBA00022692"/>
    </source>
</evidence>
<dbReference type="FunFam" id="1.10.510.10:FF:000018">
    <property type="entry name" value="Receptor protein serine/threonine kinase"/>
    <property type="match status" value="1"/>
</dbReference>
<evidence type="ECO:0000256" key="5">
    <source>
        <dbReference type="ARBA" id="ARBA00022679"/>
    </source>
</evidence>
<dbReference type="SUPFAM" id="SSF57302">
    <property type="entry name" value="Snake toxin-like"/>
    <property type="match status" value="1"/>
</dbReference>
<evidence type="ECO:0000256" key="2">
    <source>
        <dbReference type="ARBA" id="ARBA00009605"/>
    </source>
</evidence>
<dbReference type="Bgee" id="ENSCSAG00000004147">
    <property type="expression patterns" value="Expressed in Ammon's horn and 5 other cell types or tissues"/>
</dbReference>
<keyword evidence="4 19" id="KW-0723">Serine/threonine-protein kinase</keyword>
<dbReference type="eggNOG" id="KOG2052">
    <property type="taxonomic scope" value="Eukaryota"/>
</dbReference>
<dbReference type="EMBL" id="AQIB01016757">
    <property type="status" value="NOT_ANNOTATED_CDS"/>
    <property type="molecule type" value="Genomic_DNA"/>
</dbReference>
<dbReference type="GO" id="GO:0021953">
    <property type="term" value="P:central nervous system neuron differentiation"/>
    <property type="evidence" value="ECO:0007669"/>
    <property type="project" value="Ensembl"/>
</dbReference>
<keyword evidence="15" id="KW-1015">Disulfide bond</keyword>
<dbReference type="GO" id="GO:0046332">
    <property type="term" value="F:SMAD binding"/>
    <property type="evidence" value="ECO:0007669"/>
    <property type="project" value="Ensembl"/>
</dbReference>
<keyword evidence="8" id="KW-0732">Signal</keyword>
<feature type="binding site" evidence="18">
    <location>
        <position position="265"/>
    </location>
    <ligand>
        <name>ATP</name>
        <dbReference type="ChEBI" id="CHEBI:30616"/>
    </ligand>
</feature>
<dbReference type="STRING" id="60711.ENSCSAP00000000496"/>
<dbReference type="FunFam" id="3.30.200.20:FF:000055">
    <property type="entry name" value="Receptor protein serine/threonine kinase"/>
    <property type="match status" value="1"/>
</dbReference>
<dbReference type="SMR" id="A0A0D9QVV7"/>
<keyword evidence="16 19" id="KW-0675">Receptor</keyword>
<sequence>LTQFYRIARYSRGCLYNVSLSSLHSTNFLDNMLLRSAGKLNVGTKKEDGESTAPTPRPKILHCKCHHHCPEDSVNNICSTDGYCFTMIEEDDSGMPVVTSGCLGLEGSDFQCRDTPIPHQRRSIECCTERNECNKDLHPTLPPLKNRGFFFPLLFRKLLFLEFIVYFRVELFLFCFCFCFLFCFETGSSSVPQAGVQLDETNLFVVDKLFDVLLDLNSTANPSGPGLFLVQRTIAKQIQMVKQIGKGRYGEVWMGKWRGEKVAVKVFFTTEEASWFRETEIYQTVLMRHENILGFIAADIKGTGSWTQLYLITDYHENGSLYDYLKSTTLDTKSMLKLAYSSVSGLCHLHTEIFSTQGKPAIAHRDLKSKNILVKKNGTCCIADLGLAVKFISDTNEVDIPPNTRVGTKRYMPPEVLDESLNRNHFQSYIMADMYSFGLILWEVARRCVSGGIVEEYQLPYHDLVPSDPSYEDMRETVCIKKSRPSFPNRWSSDECLRQMGKLMTECWAHNPASRLTALRVKKTLAKMSESQDIKL</sequence>
<dbReference type="PROSITE" id="PS00107">
    <property type="entry name" value="PROTEIN_KINASE_ATP"/>
    <property type="match status" value="1"/>
</dbReference>
<keyword evidence="22" id="KW-1185">Reference proteome</keyword>
<dbReference type="PROSITE" id="PS50011">
    <property type="entry name" value="PROTEIN_KINASE_DOM"/>
    <property type="match status" value="1"/>
</dbReference>
<gene>
    <name evidence="21" type="primary">BMPR1B</name>
</gene>
<keyword evidence="7 19" id="KW-0479">Metal-binding</keyword>
<keyword evidence="14" id="KW-0472">Membrane</keyword>
<dbReference type="GO" id="GO:0006954">
    <property type="term" value="P:inflammatory response"/>
    <property type="evidence" value="ECO:0007669"/>
    <property type="project" value="Ensembl"/>
</dbReference>
<keyword evidence="6" id="KW-0812">Transmembrane</keyword>
<evidence type="ECO:0000256" key="1">
    <source>
        <dbReference type="ARBA" id="ARBA00004251"/>
    </source>
</evidence>
<comment type="similarity">
    <text evidence="2 19">Belongs to the protein kinase superfamily. TKL Ser/Thr protein kinase family. TGFB receptor subfamily.</text>
</comment>
<proteinExistence type="inferred from homology"/>
<dbReference type="GO" id="GO:0060348">
    <property type="term" value="P:bone development"/>
    <property type="evidence" value="ECO:0007669"/>
    <property type="project" value="Ensembl"/>
</dbReference>
<dbReference type="Gene3D" id="2.10.60.10">
    <property type="entry name" value="CD59"/>
    <property type="match status" value="1"/>
</dbReference>
<dbReference type="Gene3D" id="3.30.200.20">
    <property type="entry name" value="Phosphorylase Kinase, domain 1"/>
    <property type="match status" value="1"/>
</dbReference>
<dbReference type="OMA" id="RRTIACC"/>
<keyword evidence="17 19" id="KW-0464">Manganese</keyword>
<evidence type="ECO:0000256" key="16">
    <source>
        <dbReference type="ARBA" id="ARBA00023170"/>
    </source>
</evidence>
<dbReference type="GO" id="GO:0031290">
    <property type="term" value="P:retinal ganglion cell axon guidance"/>
    <property type="evidence" value="ECO:0007669"/>
    <property type="project" value="Ensembl"/>
</dbReference>